<keyword evidence="5" id="KW-1185">Reference proteome</keyword>
<keyword evidence="1" id="KW-0479">Metal-binding</keyword>
<feature type="domain" description="Non-haem dioxygenase N-terminal" evidence="3">
    <location>
        <begin position="27"/>
        <end position="109"/>
    </location>
</feature>
<dbReference type="GO" id="GO:0046872">
    <property type="term" value="F:metal ion binding"/>
    <property type="evidence" value="ECO:0007669"/>
    <property type="project" value="UniProtKB-KW"/>
</dbReference>
<dbReference type="Proteomes" id="UP001058974">
    <property type="component" value="Chromosome 4"/>
</dbReference>
<sequence length="119" mass="13337">MVLLSKITTDQYPCLRNLKQTTFIPEIPIVDLSKPDAKNIIVKACEEFGFFKVVNHGVSMESISLLESEAVKFFSMAFDQKEKVGPANPFGYGNKKIGQNGDIGWVEYLLLSNNQDFNS</sequence>
<comment type="caution">
    <text evidence="4">The sequence shown here is derived from an EMBL/GenBank/DDBJ whole genome shotgun (WGS) entry which is preliminary data.</text>
</comment>
<dbReference type="InterPro" id="IPR027443">
    <property type="entry name" value="IPNS-like_sf"/>
</dbReference>
<keyword evidence="2" id="KW-0408">Iron</keyword>
<dbReference type="SUPFAM" id="SSF51197">
    <property type="entry name" value="Clavaminate synthase-like"/>
    <property type="match status" value="1"/>
</dbReference>
<proteinExistence type="predicted"/>
<dbReference type="Gramene" id="Psat04G0414000-T3">
    <property type="protein sequence ID" value="KAI5420233.1"/>
    <property type="gene ID" value="KIW84_044140"/>
</dbReference>
<evidence type="ECO:0000313" key="4">
    <source>
        <dbReference type="EMBL" id="KAI5420233.1"/>
    </source>
</evidence>
<accession>A0A9D5ASM5</accession>
<dbReference type="InterPro" id="IPR050231">
    <property type="entry name" value="Iron_ascorbate_oxido_reductase"/>
</dbReference>
<dbReference type="PANTHER" id="PTHR47990">
    <property type="entry name" value="2-OXOGLUTARATE (2OG) AND FE(II)-DEPENDENT OXYGENASE SUPERFAMILY PROTEIN-RELATED"/>
    <property type="match status" value="1"/>
</dbReference>
<evidence type="ECO:0000256" key="1">
    <source>
        <dbReference type="ARBA" id="ARBA00022723"/>
    </source>
</evidence>
<evidence type="ECO:0000259" key="3">
    <source>
        <dbReference type="Pfam" id="PF14226"/>
    </source>
</evidence>
<dbReference type="EMBL" id="JAMSHJ010000004">
    <property type="protein sequence ID" value="KAI5420233.1"/>
    <property type="molecule type" value="Genomic_DNA"/>
</dbReference>
<dbReference type="AlphaFoldDB" id="A0A9D5ASM5"/>
<evidence type="ECO:0000256" key="2">
    <source>
        <dbReference type="ARBA" id="ARBA00023004"/>
    </source>
</evidence>
<name>A0A9D5ASM5_PEA</name>
<gene>
    <name evidence="4" type="ORF">KIW84_044140</name>
</gene>
<dbReference type="Pfam" id="PF14226">
    <property type="entry name" value="DIOX_N"/>
    <property type="match status" value="1"/>
</dbReference>
<reference evidence="4 5" key="1">
    <citation type="journal article" date="2022" name="Nat. Genet.">
        <title>Improved pea reference genome and pan-genome highlight genomic features and evolutionary characteristics.</title>
        <authorList>
            <person name="Yang T."/>
            <person name="Liu R."/>
            <person name="Luo Y."/>
            <person name="Hu S."/>
            <person name="Wang D."/>
            <person name="Wang C."/>
            <person name="Pandey M.K."/>
            <person name="Ge S."/>
            <person name="Xu Q."/>
            <person name="Li N."/>
            <person name="Li G."/>
            <person name="Huang Y."/>
            <person name="Saxena R.K."/>
            <person name="Ji Y."/>
            <person name="Li M."/>
            <person name="Yan X."/>
            <person name="He Y."/>
            <person name="Liu Y."/>
            <person name="Wang X."/>
            <person name="Xiang C."/>
            <person name="Varshney R.K."/>
            <person name="Ding H."/>
            <person name="Gao S."/>
            <person name="Zong X."/>
        </authorList>
    </citation>
    <scope>NUCLEOTIDE SEQUENCE [LARGE SCALE GENOMIC DNA]</scope>
    <source>
        <strain evidence="4 5">cv. Zhongwan 6</strain>
    </source>
</reference>
<evidence type="ECO:0000313" key="5">
    <source>
        <dbReference type="Proteomes" id="UP001058974"/>
    </source>
</evidence>
<dbReference type="Gene3D" id="2.60.120.330">
    <property type="entry name" value="B-lactam Antibiotic, Isopenicillin N Synthase, Chain"/>
    <property type="match status" value="1"/>
</dbReference>
<organism evidence="4 5">
    <name type="scientific">Pisum sativum</name>
    <name type="common">Garden pea</name>
    <name type="synonym">Lathyrus oleraceus</name>
    <dbReference type="NCBI Taxonomy" id="3888"/>
    <lineage>
        <taxon>Eukaryota</taxon>
        <taxon>Viridiplantae</taxon>
        <taxon>Streptophyta</taxon>
        <taxon>Embryophyta</taxon>
        <taxon>Tracheophyta</taxon>
        <taxon>Spermatophyta</taxon>
        <taxon>Magnoliopsida</taxon>
        <taxon>eudicotyledons</taxon>
        <taxon>Gunneridae</taxon>
        <taxon>Pentapetalae</taxon>
        <taxon>rosids</taxon>
        <taxon>fabids</taxon>
        <taxon>Fabales</taxon>
        <taxon>Fabaceae</taxon>
        <taxon>Papilionoideae</taxon>
        <taxon>50 kb inversion clade</taxon>
        <taxon>NPAAA clade</taxon>
        <taxon>Hologalegina</taxon>
        <taxon>IRL clade</taxon>
        <taxon>Fabeae</taxon>
        <taxon>Lathyrus</taxon>
    </lineage>
</organism>
<protein>
    <submittedName>
        <fullName evidence="4">Gibberellin 2-beta-dioxygenase 1, variant 3</fullName>
    </submittedName>
</protein>
<dbReference type="InterPro" id="IPR026992">
    <property type="entry name" value="DIOX_N"/>
</dbReference>
<feature type="non-terminal residue" evidence="4">
    <location>
        <position position="119"/>
    </location>
</feature>